<dbReference type="InterPro" id="IPR006094">
    <property type="entry name" value="Oxid_FAD_bind_N"/>
</dbReference>
<evidence type="ECO:0000256" key="9">
    <source>
        <dbReference type="ARBA" id="ARBA00039003"/>
    </source>
</evidence>
<feature type="domain" description="FAD-binding PCMH-type" evidence="13">
    <location>
        <begin position="53"/>
        <end position="285"/>
    </location>
</feature>
<keyword evidence="4" id="KW-0479">Metal-binding</keyword>
<dbReference type="AlphaFoldDB" id="A0A4R6X0X4"/>
<dbReference type="GO" id="GO:1903457">
    <property type="term" value="P:lactate catabolic process"/>
    <property type="evidence" value="ECO:0007669"/>
    <property type="project" value="TreeGrafter"/>
</dbReference>
<dbReference type="GO" id="GO:0046872">
    <property type="term" value="F:metal ion binding"/>
    <property type="evidence" value="ECO:0007669"/>
    <property type="project" value="UniProtKB-KW"/>
</dbReference>
<evidence type="ECO:0000256" key="5">
    <source>
        <dbReference type="ARBA" id="ARBA00022827"/>
    </source>
</evidence>
<dbReference type="InterPro" id="IPR017900">
    <property type="entry name" value="4Fe4S_Fe_S_CS"/>
</dbReference>
<dbReference type="GO" id="GO:0071949">
    <property type="term" value="F:FAD binding"/>
    <property type="evidence" value="ECO:0007669"/>
    <property type="project" value="InterPro"/>
</dbReference>
<dbReference type="GO" id="GO:0004458">
    <property type="term" value="F:D-lactate dehydrogenase (cytochrome) activity"/>
    <property type="evidence" value="ECO:0007669"/>
    <property type="project" value="TreeGrafter"/>
</dbReference>
<dbReference type="GO" id="GO:0051990">
    <property type="term" value="F:(R)-2-hydroxyglutarate dehydrogenase activity"/>
    <property type="evidence" value="ECO:0007669"/>
    <property type="project" value="UniProtKB-EC"/>
</dbReference>
<evidence type="ECO:0000256" key="11">
    <source>
        <dbReference type="ARBA" id="ARBA00060924"/>
    </source>
</evidence>
<dbReference type="Gene3D" id="3.30.70.2740">
    <property type="match status" value="1"/>
</dbReference>
<evidence type="ECO:0000259" key="13">
    <source>
        <dbReference type="PROSITE" id="PS51387"/>
    </source>
</evidence>
<dbReference type="FunFam" id="3.30.70.2740:FF:000003">
    <property type="entry name" value="Oxidoreductase, FAD-binding, putative"/>
    <property type="match status" value="1"/>
</dbReference>
<keyword evidence="7" id="KW-0408">Iron</keyword>
<keyword evidence="2" id="KW-0004">4Fe-4S</keyword>
<comment type="catalytic activity">
    <reaction evidence="10">
        <text>(R)-2-hydroxyglutarate + A = 2-oxoglutarate + AH2</text>
        <dbReference type="Rhea" id="RHEA:38295"/>
        <dbReference type="ChEBI" id="CHEBI:13193"/>
        <dbReference type="ChEBI" id="CHEBI:15801"/>
        <dbReference type="ChEBI" id="CHEBI:16810"/>
        <dbReference type="ChEBI" id="CHEBI:17499"/>
        <dbReference type="EC" id="1.1.99.39"/>
    </reaction>
    <physiologicalReaction direction="left-to-right" evidence="10">
        <dbReference type="Rhea" id="RHEA:38296"/>
    </physiologicalReaction>
</comment>
<name>A0A4R6X0X4_9GAMM</name>
<evidence type="ECO:0000313" key="14">
    <source>
        <dbReference type="EMBL" id="TDR12495.1"/>
    </source>
</evidence>
<dbReference type="OrthoDB" id="9811557at2"/>
<comment type="similarity">
    <text evidence="11">In the N-terminal section; belongs to the FAD-binding oxidoreductase/transferase type 4 family.</text>
</comment>
<dbReference type="PROSITE" id="PS00198">
    <property type="entry name" value="4FE4S_FER_1"/>
    <property type="match status" value="1"/>
</dbReference>
<dbReference type="GO" id="GO:0051539">
    <property type="term" value="F:4 iron, 4 sulfur cluster binding"/>
    <property type="evidence" value="ECO:0007669"/>
    <property type="project" value="UniProtKB-KW"/>
</dbReference>
<dbReference type="Proteomes" id="UP000295729">
    <property type="component" value="Unassembled WGS sequence"/>
</dbReference>
<evidence type="ECO:0000313" key="15">
    <source>
        <dbReference type="Proteomes" id="UP000295729"/>
    </source>
</evidence>
<evidence type="ECO:0000256" key="4">
    <source>
        <dbReference type="ARBA" id="ARBA00022723"/>
    </source>
</evidence>
<evidence type="ECO:0000256" key="6">
    <source>
        <dbReference type="ARBA" id="ARBA00023002"/>
    </source>
</evidence>
<dbReference type="PANTHER" id="PTHR11748">
    <property type="entry name" value="D-LACTATE DEHYDROGENASE"/>
    <property type="match status" value="1"/>
</dbReference>
<keyword evidence="15" id="KW-1185">Reference proteome</keyword>
<accession>A0A4R6X0X4</accession>
<dbReference type="Pfam" id="PF01565">
    <property type="entry name" value="FAD_binding_4"/>
    <property type="match status" value="1"/>
</dbReference>
<keyword evidence="3" id="KW-0285">Flavoprotein</keyword>
<dbReference type="InterPro" id="IPR036318">
    <property type="entry name" value="FAD-bd_PCMH-like_sf"/>
</dbReference>
<keyword evidence="5" id="KW-0274">FAD</keyword>
<dbReference type="SUPFAM" id="SSF46548">
    <property type="entry name" value="alpha-helical ferredoxin"/>
    <property type="match status" value="1"/>
</dbReference>
<sequence length="1023" mass="114207">MIAELSKDILSTYGTLSSEYLNFLEELKELKFAGDIQSDYANRVVLATDNSIYQVLPQAVVYPKEISDLIKLATLSNQSQYSSIVLSPRGGGTGTNGQSLTDGVVVDVSKHMNQIIEINVEERWARVQAGVVKDHLNQAVAQYGLFFAPELSTSNRATIGGMVNTDASGQGSVMYGKTRDHVLALKSVLLDGTVWESGPIDDQELDHIKQRSDRVGEVHRVVDQIFTEQQEQIEQTFPKLNRCLTGYDLAHIREEDGLFNLNSVLVGAEGSLAFVAEAKVNLVPIPKFSSLVNIQYTSFDQALRDATELMEWAPSSIETVDSNVLDLAKEDIVWHAVGDFFPEHEQYSVAAINFVEFVADSQQELDVKLRNLTDHLDALYVTQSGRSFAYTIASGDTEVKRIWAMRKKSVGLLGNTKGDRRPIPFVEDAAVPPENLADFIVEFRALLDSYGLAYGMFGHVDAGVLHVRPAVNMKDEVDETLIRSITDQLVVLTRKYKGLLWGEHGKGVRSEYAPEFFGNLYSYIQEIKGVFDPHNQLNPGKIATPAHSGAQLLKIDQVSTRGQFDRQVSAPTRDEYDSAMNCNGNGACFNFDPNDAMCPSWKGTRKRTHSPKGRASLIREWLRLQEKQGVDLSSDALEVKESWLKRWSNTRKQAAIEDPSSKDFNVQIFGSMSQCLACKSCVGQCPIKVNVPEFRSKFLAHYYTKYSRPLKDYFIGTLEFIIPTVSKFPGLYNGLMNNASVKKGLEHFAGMVDSPLLSEHSLRKQMTHLDIRFAYPKSLAKLTEVEKQRSVVLVQDAFTSFFEAPVVSDAIQLLQKLGFTVWLAPFRPNGKPLHVHGMLGQFNKAAKSNSEMLNEIADLGVALVGVDPSMTLTYRQEYLKCDGVSAPHVMLLQEWLSKNVSLIPKALVTGNDQKVSLLAHCTEKTTAPDSMKDWQRIFEHFGFQFRLEQSGCCGMSGTFGHEVANVETSRQIYAQSWANILDEKSHQTVFMATGYSCRSQVKRFDNTTIPHPFQVLLKQASEK</sequence>
<dbReference type="InterPro" id="IPR016169">
    <property type="entry name" value="FAD-bd_PCMH_sub2"/>
</dbReference>
<dbReference type="EC" id="1.1.99.39" evidence="9"/>
<organism evidence="14 15">
    <name type="scientific">Marinomonas communis</name>
    <dbReference type="NCBI Taxonomy" id="28254"/>
    <lineage>
        <taxon>Bacteria</taxon>
        <taxon>Pseudomonadati</taxon>
        <taxon>Pseudomonadota</taxon>
        <taxon>Gammaproteobacteria</taxon>
        <taxon>Oceanospirillales</taxon>
        <taxon>Oceanospirillaceae</taxon>
        <taxon>Marinomonas</taxon>
    </lineage>
</organism>
<dbReference type="InterPro" id="IPR004113">
    <property type="entry name" value="FAD-bd_oxidored_4_C"/>
</dbReference>
<protein>
    <recommendedName>
        <fullName evidence="12">D-2-hydroxyglutarate dehydrogenase</fullName>
        <ecNumber evidence="9">1.1.99.39</ecNumber>
    </recommendedName>
</protein>
<dbReference type="InterPro" id="IPR016164">
    <property type="entry name" value="FAD-linked_Oxase-like_C"/>
</dbReference>
<proteinExistence type="inferred from homology"/>
<evidence type="ECO:0000256" key="3">
    <source>
        <dbReference type="ARBA" id="ARBA00022630"/>
    </source>
</evidence>
<keyword evidence="8" id="KW-0411">Iron-sulfur</keyword>
<dbReference type="GO" id="GO:0008720">
    <property type="term" value="F:D-lactate dehydrogenase (NAD+) activity"/>
    <property type="evidence" value="ECO:0007669"/>
    <property type="project" value="TreeGrafter"/>
</dbReference>
<reference evidence="14 15" key="1">
    <citation type="submission" date="2019-03" db="EMBL/GenBank/DDBJ databases">
        <title>Genomic Encyclopedia of Type Strains, Phase IV (KMG-IV): sequencing the most valuable type-strain genomes for metagenomic binning, comparative biology and taxonomic classification.</title>
        <authorList>
            <person name="Goeker M."/>
        </authorList>
    </citation>
    <scope>NUCLEOTIDE SEQUENCE [LARGE SCALE GENOMIC DNA]</scope>
    <source>
        <strain evidence="14 15">DSM 5604</strain>
    </source>
</reference>
<evidence type="ECO:0000256" key="1">
    <source>
        <dbReference type="ARBA" id="ARBA00001974"/>
    </source>
</evidence>
<dbReference type="InterPro" id="IPR016166">
    <property type="entry name" value="FAD-bd_PCMH"/>
</dbReference>
<dbReference type="PANTHER" id="PTHR11748:SF119">
    <property type="entry name" value="D-2-HYDROXYGLUTARATE DEHYDROGENASE"/>
    <property type="match status" value="1"/>
</dbReference>
<dbReference type="Gene3D" id="3.30.465.10">
    <property type="match status" value="1"/>
</dbReference>
<dbReference type="SUPFAM" id="SSF55103">
    <property type="entry name" value="FAD-linked oxidases, C-terminal domain"/>
    <property type="match status" value="1"/>
</dbReference>
<evidence type="ECO:0000256" key="10">
    <source>
        <dbReference type="ARBA" id="ARBA00051291"/>
    </source>
</evidence>
<dbReference type="Pfam" id="PF02913">
    <property type="entry name" value="FAD-oxidase_C"/>
    <property type="match status" value="1"/>
</dbReference>
<dbReference type="SUPFAM" id="SSF56176">
    <property type="entry name" value="FAD-binding/transporter-associated domain-like"/>
    <property type="match status" value="1"/>
</dbReference>
<dbReference type="EMBL" id="SNZA01000004">
    <property type="protein sequence ID" value="TDR12495.1"/>
    <property type="molecule type" value="Genomic_DNA"/>
</dbReference>
<evidence type="ECO:0000256" key="2">
    <source>
        <dbReference type="ARBA" id="ARBA00022485"/>
    </source>
</evidence>
<comment type="caution">
    <text evidence="14">The sequence shown here is derived from an EMBL/GenBank/DDBJ whole genome shotgun (WGS) entry which is preliminary data.</text>
</comment>
<gene>
    <name evidence="14" type="ORF">C8D85_2530</name>
</gene>
<evidence type="ECO:0000256" key="12">
    <source>
        <dbReference type="ARBA" id="ARBA00067680"/>
    </source>
</evidence>
<evidence type="ECO:0000256" key="8">
    <source>
        <dbReference type="ARBA" id="ARBA00023014"/>
    </source>
</evidence>
<keyword evidence="6" id="KW-0560">Oxidoreductase</keyword>
<dbReference type="RefSeq" id="WP_133563246.1">
    <property type="nucleotide sequence ID" value="NZ_SNZA01000004.1"/>
</dbReference>
<dbReference type="PROSITE" id="PS51387">
    <property type="entry name" value="FAD_PCMH"/>
    <property type="match status" value="1"/>
</dbReference>
<evidence type="ECO:0000256" key="7">
    <source>
        <dbReference type="ARBA" id="ARBA00023004"/>
    </source>
</evidence>
<comment type="cofactor">
    <cofactor evidence="1">
        <name>FAD</name>
        <dbReference type="ChEBI" id="CHEBI:57692"/>
    </cofactor>
</comment>